<feature type="region of interest" description="Disordered" evidence="1">
    <location>
        <begin position="1"/>
        <end position="23"/>
    </location>
</feature>
<dbReference type="AlphaFoldDB" id="A0A0B7NMT7"/>
<organism evidence="2 3">
    <name type="scientific">Parasitella parasitica</name>
    <dbReference type="NCBI Taxonomy" id="35722"/>
    <lineage>
        <taxon>Eukaryota</taxon>
        <taxon>Fungi</taxon>
        <taxon>Fungi incertae sedis</taxon>
        <taxon>Mucoromycota</taxon>
        <taxon>Mucoromycotina</taxon>
        <taxon>Mucoromycetes</taxon>
        <taxon>Mucorales</taxon>
        <taxon>Mucorineae</taxon>
        <taxon>Mucoraceae</taxon>
        <taxon>Parasitella</taxon>
    </lineage>
</organism>
<feature type="compositionally biased region" description="Polar residues" evidence="1">
    <location>
        <begin position="1"/>
        <end position="12"/>
    </location>
</feature>
<protein>
    <submittedName>
        <fullName evidence="2">Uncharacterized protein</fullName>
    </submittedName>
</protein>
<proteinExistence type="predicted"/>
<gene>
    <name evidence="2" type="primary">PARPA_10506.1 scaffold 40716</name>
</gene>
<reference evidence="2 3" key="1">
    <citation type="submission" date="2014-09" db="EMBL/GenBank/DDBJ databases">
        <authorList>
            <person name="Ellenberger Sabrina"/>
        </authorList>
    </citation>
    <scope>NUCLEOTIDE SEQUENCE [LARGE SCALE GENOMIC DNA]</scope>
    <source>
        <strain evidence="2 3">CBS 412.66</strain>
    </source>
</reference>
<dbReference type="OrthoDB" id="2290700at2759"/>
<dbReference type="Proteomes" id="UP000054107">
    <property type="component" value="Unassembled WGS sequence"/>
</dbReference>
<accession>A0A0B7NMT7</accession>
<feature type="region of interest" description="Disordered" evidence="1">
    <location>
        <begin position="74"/>
        <end position="101"/>
    </location>
</feature>
<keyword evidence="3" id="KW-1185">Reference proteome</keyword>
<evidence type="ECO:0000256" key="1">
    <source>
        <dbReference type="SAM" id="MobiDB-lite"/>
    </source>
</evidence>
<evidence type="ECO:0000313" key="2">
    <source>
        <dbReference type="EMBL" id="CEP16254.1"/>
    </source>
</evidence>
<feature type="compositionally biased region" description="Low complexity" evidence="1">
    <location>
        <begin position="13"/>
        <end position="23"/>
    </location>
</feature>
<feature type="compositionally biased region" description="Basic residues" evidence="1">
    <location>
        <begin position="79"/>
        <end position="88"/>
    </location>
</feature>
<sequence>MHTKQQINLTPASFSSRPRSSSRNYNWTAERRLAATEAIIDYCPFEQKHHFVAMACDKVYEAVNSASPELKPLASTTIRKSKGAKSRKERSETGTNGSETTFDIRIHSLDQLVNITME</sequence>
<evidence type="ECO:0000313" key="3">
    <source>
        <dbReference type="Proteomes" id="UP000054107"/>
    </source>
</evidence>
<dbReference type="EMBL" id="LN732953">
    <property type="protein sequence ID" value="CEP16254.1"/>
    <property type="molecule type" value="Genomic_DNA"/>
</dbReference>
<name>A0A0B7NMT7_9FUNG</name>